<evidence type="ECO:0000313" key="2">
    <source>
        <dbReference type="EMBL" id="GAA2415649.1"/>
    </source>
</evidence>
<organism evidence="2 3">
    <name type="scientific">Actinomadura vinacea</name>
    <dbReference type="NCBI Taxonomy" id="115336"/>
    <lineage>
        <taxon>Bacteria</taxon>
        <taxon>Bacillati</taxon>
        <taxon>Actinomycetota</taxon>
        <taxon>Actinomycetes</taxon>
        <taxon>Streptosporangiales</taxon>
        <taxon>Thermomonosporaceae</taxon>
        <taxon>Actinomadura</taxon>
    </lineage>
</organism>
<keyword evidence="1" id="KW-0812">Transmembrane</keyword>
<keyword evidence="3" id="KW-1185">Reference proteome</keyword>
<gene>
    <name evidence="2" type="ORF">GCM10010191_27430</name>
</gene>
<feature type="transmembrane region" description="Helical" evidence="1">
    <location>
        <begin position="12"/>
        <end position="30"/>
    </location>
</feature>
<evidence type="ECO:0000256" key="1">
    <source>
        <dbReference type="SAM" id="Phobius"/>
    </source>
</evidence>
<dbReference type="RefSeq" id="WP_344589279.1">
    <property type="nucleotide sequence ID" value="NZ_BAAARW010000011.1"/>
</dbReference>
<dbReference type="InterPro" id="IPR021235">
    <property type="entry name" value="DUF2637"/>
</dbReference>
<keyword evidence="1" id="KW-0472">Membrane</keyword>
<dbReference type="Proteomes" id="UP001501231">
    <property type="component" value="Unassembled WGS sequence"/>
</dbReference>
<evidence type="ECO:0008006" key="4">
    <source>
        <dbReference type="Google" id="ProtNLM"/>
    </source>
</evidence>
<proteinExistence type="predicted"/>
<sequence length="62" mass="6767">MVDRLTRFTTALAVLGVAGVAAIISYHHAYELVHSHGETDTTARLVHFTVDGLIWAASMMIK</sequence>
<evidence type="ECO:0000313" key="3">
    <source>
        <dbReference type="Proteomes" id="UP001501231"/>
    </source>
</evidence>
<dbReference type="EMBL" id="BAAARW010000011">
    <property type="protein sequence ID" value="GAA2415649.1"/>
    <property type="molecule type" value="Genomic_DNA"/>
</dbReference>
<protein>
    <recommendedName>
        <fullName evidence="4">DUF2637 domain-containing protein</fullName>
    </recommendedName>
</protein>
<dbReference type="Pfam" id="PF10935">
    <property type="entry name" value="DUF2637"/>
    <property type="match status" value="1"/>
</dbReference>
<keyword evidence="1" id="KW-1133">Transmembrane helix</keyword>
<reference evidence="2 3" key="1">
    <citation type="journal article" date="2019" name="Int. J. Syst. Evol. Microbiol.">
        <title>The Global Catalogue of Microorganisms (GCM) 10K type strain sequencing project: providing services to taxonomists for standard genome sequencing and annotation.</title>
        <authorList>
            <consortium name="The Broad Institute Genomics Platform"/>
            <consortium name="The Broad Institute Genome Sequencing Center for Infectious Disease"/>
            <person name="Wu L."/>
            <person name="Ma J."/>
        </authorList>
    </citation>
    <scope>NUCLEOTIDE SEQUENCE [LARGE SCALE GENOMIC DNA]</scope>
    <source>
        <strain evidence="2 3">JCM 3325</strain>
    </source>
</reference>
<accession>A0ABN3IY28</accession>
<comment type="caution">
    <text evidence="2">The sequence shown here is derived from an EMBL/GenBank/DDBJ whole genome shotgun (WGS) entry which is preliminary data.</text>
</comment>
<name>A0ABN3IY28_9ACTN</name>